<feature type="domain" description="Protein kinase" evidence="8">
    <location>
        <begin position="123"/>
        <end position="380"/>
    </location>
</feature>
<protein>
    <recommendedName>
        <fullName evidence="8">Protein kinase domain-containing protein</fullName>
    </recommendedName>
</protein>
<dbReference type="PANTHER" id="PTHR24345">
    <property type="entry name" value="SERINE/THREONINE-PROTEIN KINASE PLK"/>
    <property type="match status" value="1"/>
</dbReference>
<keyword evidence="5 6" id="KW-0067">ATP-binding</keyword>
<dbReference type="InterPro" id="IPR017441">
    <property type="entry name" value="Protein_kinase_ATP_BS"/>
</dbReference>
<evidence type="ECO:0000256" key="4">
    <source>
        <dbReference type="ARBA" id="ARBA00022777"/>
    </source>
</evidence>
<sequence length="467" mass="54196">MHIRNKQYPQYFDIQNSLLSTDTEFWVTNVNFQSMYTTCLTVKCKEITKEKNISIGRQHIKYSKNKFILFSNAFLTVLRNPNQEIIGISLQKKENKIELYGQIQNWINVLMKECISLDFISNYQIIQLIGRGSSANVYQVRSKIDDINYAIKVFDKTQLETDYQIKQSLLFEIQYLKLFNHPNIVKYFGVFESNSQIILISELLLGGDLNSNIEDRKIDEDQIKIIMKSILGGLDYMHSFGIFHRDIKKCNIMLRNQNSYDSICLIDFGLAEKANNENDYLFRYCGTPGCVAPEILRKQKYGLKVDIYSVGILCYQLMFGKDPFKSNTTKETIVKNFLGHIDITDTSSISKSGINFLKGLIDIDPQIRFSAAQALKHPFLQPEMNKILVNGNRFNAYIRKEPLKLKPLLFHNSRNQSPNTVVKTSPCKFYLKTDMSPQSNREKTNNDSSRLISKSFFLRNYKKMNTK</sequence>
<dbReference type="Pfam" id="PF00069">
    <property type="entry name" value="Pkinase"/>
    <property type="match status" value="1"/>
</dbReference>
<proteinExistence type="inferred from homology"/>
<dbReference type="Proteomes" id="UP000688137">
    <property type="component" value="Unassembled WGS sequence"/>
</dbReference>
<comment type="similarity">
    <text evidence="7">Belongs to the protein kinase superfamily.</text>
</comment>
<feature type="binding site" evidence="6">
    <location>
        <position position="152"/>
    </location>
    <ligand>
        <name>ATP</name>
        <dbReference type="ChEBI" id="CHEBI:30616"/>
    </ligand>
</feature>
<reference evidence="9" key="1">
    <citation type="submission" date="2021-01" db="EMBL/GenBank/DDBJ databases">
        <authorList>
            <consortium name="Genoscope - CEA"/>
            <person name="William W."/>
        </authorList>
    </citation>
    <scope>NUCLEOTIDE SEQUENCE</scope>
</reference>
<name>A0A8S1L066_PARPR</name>
<evidence type="ECO:0000256" key="3">
    <source>
        <dbReference type="ARBA" id="ARBA00022741"/>
    </source>
</evidence>
<gene>
    <name evidence="9" type="ORF">PPRIM_AZ9-3.1.T0300015</name>
</gene>
<keyword evidence="1 7" id="KW-0723">Serine/threonine-protein kinase</keyword>
<dbReference type="PROSITE" id="PS00107">
    <property type="entry name" value="PROTEIN_KINASE_ATP"/>
    <property type="match status" value="1"/>
</dbReference>
<dbReference type="InterPro" id="IPR008271">
    <property type="entry name" value="Ser/Thr_kinase_AS"/>
</dbReference>
<keyword evidence="2" id="KW-0808">Transferase</keyword>
<dbReference type="GO" id="GO:0005524">
    <property type="term" value="F:ATP binding"/>
    <property type="evidence" value="ECO:0007669"/>
    <property type="project" value="UniProtKB-UniRule"/>
</dbReference>
<dbReference type="GO" id="GO:0004674">
    <property type="term" value="F:protein serine/threonine kinase activity"/>
    <property type="evidence" value="ECO:0007669"/>
    <property type="project" value="UniProtKB-KW"/>
</dbReference>
<evidence type="ECO:0000313" key="9">
    <source>
        <dbReference type="EMBL" id="CAD8060201.1"/>
    </source>
</evidence>
<dbReference type="InterPro" id="IPR000719">
    <property type="entry name" value="Prot_kinase_dom"/>
</dbReference>
<evidence type="ECO:0000256" key="2">
    <source>
        <dbReference type="ARBA" id="ARBA00022679"/>
    </source>
</evidence>
<evidence type="ECO:0000256" key="5">
    <source>
        <dbReference type="ARBA" id="ARBA00022840"/>
    </source>
</evidence>
<evidence type="ECO:0000313" key="10">
    <source>
        <dbReference type="Proteomes" id="UP000688137"/>
    </source>
</evidence>
<comment type="caution">
    <text evidence="9">The sequence shown here is derived from an EMBL/GenBank/DDBJ whole genome shotgun (WGS) entry which is preliminary data.</text>
</comment>
<keyword evidence="4" id="KW-0418">Kinase</keyword>
<dbReference type="GO" id="GO:0005634">
    <property type="term" value="C:nucleus"/>
    <property type="evidence" value="ECO:0007669"/>
    <property type="project" value="TreeGrafter"/>
</dbReference>
<dbReference type="PROSITE" id="PS00108">
    <property type="entry name" value="PROTEIN_KINASE_ST"/>
    <property type="match status" value="1"/>
</dbReference>
<keyword evidence="3 6" id="KW-0547">Nucleotide-binding</keyword>
<dbReference type="EMBL" id="CAJJDM010000029">
    <property type="protein sequence ID" value="CAD8060201.1"/>
    <property type="molecule type" value="Genomic_DNA"/>
</dbReference>
<accession>A0A8S1L066</accession>
<evidence type="ECO:0000256" key="7">
    <source>
        <dbReference type="RuleBase" id="RU000304"/>
    </source>
</evidence>
<dbReference type="OMA" id="LLFEIQY"/>
<dbReference type="SMART" id="SM00220">
    <property type="entry name" value="S_TKc"/>
    <property type="match status" value="1"/>
</dbReference>
<dbReference type="PROSITE" id="PS50011">
    <property type="entry name" value="PROTEIN_KINASE_DOM"/>
    <property type="match status" value="1"/>
</dbReference>
<evidence type="ECO:0000256" key="6">
    <source>
        <dbReference type="PROSITE-ProRule" id="PRU10141"/>
    </source>
</evidence>
<evidence type="ECO:0000256" key="1">
    <source>
        <dbReference type="ARBA" id="ARBA00022527"/>
    </source>
</evidence>
<keyword evidence="10" id="KW-1185">Reference proteome</keyword>
<organism evidence="9 10">
    <name type="scientific">Paramecium primaurelia</name>
    <dbReference type="NCBI Taxonomy" id="5886"/>
    <lineage>
        <taxon>Eukaryota</taxon>
        <taxon>Sar</taxon>
        <taxon>Alveolata</taxon>
        <taxon>Ciliophora</taxon>
        <taxon>Intramacronucleata</taxon>
        <taxon>Oligohymenophorea</taxon>
        <taxon>Peniculida</taxon>
        <taxon>Parameciidae</taxon>
        <taxon>Paramecium</taxon>
    </lineage>
</organism>
<evidence type="ECO:0000259" key="8">
    <source>
        <dbReference type="PROSITE" id="PS50011"/>
    </source>
</evidence>
<dbReference type="PANTHER" id="PTHR24345:SF0">
    <property type="entry name" value="CELL CYCLE SERINE_THREONINE-PROTEIN KINASE CDC5_MSD2"/>
    <property type="match status" value="1"/>
</dbReference>
<dbReference type="AlphaFoldDB" id="A0A8S1L066"/>
<dbReference type="FunFam" id="1.10.510.10:FF:000945">
    <property type="entry name" value="Uncharacterized protein"/>
    <property type="match status" value="1"/>
</dbReference>